<keyword evidence="3" id="KW-1185">Reference proteome</keyword>
<gene>
    <name evidence="2" type="ORF">TNIN_62711</name>
</gene>
<keyword evidence="1" id="KW-0732">Signal</keyword>
<dbReference type="EMBL" id="BMAV01005306">
    <property type="protein sequence ID" value="GFY46294.1"/>
    <property type="molecule type" value="Genomic_DNA"/>
</dbReference>
<dbReference type="AlphaFoldDB" id="A0A8X7BYA8"/>
<sequence>MTMTIQFILEIVIHLLQCTICVAHGFDIPSFLEIILFEFAFEIIKNCAVKNQAILRSDIELPVSFDPLPRTNVNSGIPIVRSVTIYRICQAFELEARLSPTLDINPMLIQTKPRKGKPIQPTPIVYSFTLFKMCEALDINVQLRPENERPAFVNKKKQVPVVHSPTVFAFAKHCKSMQSWQTSLTKT</sequence>
<comment type="caution">
    <text evidence="2">The sequence shown here is derived from an EMBL/GenBank/DDBJ whole genome shotgun (WGS) entry which is preliminary data.</text>
</comment>
<accession>A0A8X7BYA8</accession>
<evidence type="ECO:0000313" key="3">
    <source>
        <dbReference type="Proteomes" id="UP000886998"/>
    </source>
</evidence>
<reference evidence="2" key="1">
    <citation type="submission" date="2020-08" db="EMBL/GenBank/DDBJ databases">
        <title>Multicomponent nature underlies the extraordinary mechanical properties of spider dragline silk.</title>
        <authorList>
            <person name="Kono N."/>
            <person name="Nakamura H."/>
            <person name="Mori M."/>
            <person name="Yoshida Y."/>
            <person name="Ohtoshi R."/>
            <person name="Malay A.D."/>
            <person name="Moran D.A.P."/>
            <person name="Tomita M."/>
            <person name="Numata K."/>
            <person name="Arakawa K."/>
        </authorList>
    </citation>
    <scope>NUCLEOTIDE SEQUENCE</scope>
</reference>
<name>A0A8X7BYA8_9ARAC</name>
<proteinExistence type="predicted"/>
<evidence type="ECO:0000256" key="1">
    <source>
        <dbReference type="SAM" id="SignalP"/>
    </source>
</evidence>
<dbReference type="Proteomes" id="UP000886998">
    <property type="component" value="Unassembled WGS sequence"/>
</dbReference>
<protein>
    <submittedName>
        <fullName evidence="2">Uncharacterized protein</fullName>
    </submittedName>
</protein>
<evidence type="ECO:0000313" key="2">
    <source>
        <dbReference type="EMBL" id="GFY46294.1"/>
    </source>
</evidence>
<dbReference type="OrthoDB" id="6473117at2759"/>
<feature type="chain" id="PRO_5036452443" evidence="1">
    <location>
        <begin position="26"/>
        <end position="187"/>
    </location>
</feature>
<feature type="signal peptide" evidence="1">
    <location>
        <begin position="1"/>
        <end position="25"/>
    </location>
</feature>
<organism evidence="2 3">
    <name type="scientific">Trichonephila inaurata madagascariensis</name>
    <dbReference type="NCBI Taxonomy" id="2747483"/>
    <lineage>
        <taxon>Eukaryota</taxon>
        <taxon>Metazoa</taxon>
        <taxon>Ecdysozoa</taxon>
        <taxon>Arthropoda</taxon>
        <taxon>Chelicerata</taxon>
        <taxon>Arachnida</taxon>
        <taxon>Araneae</taxon>
        <taxon>Araneomorphae</taxon>
        <taxon>Entelegynae</taxon>
        <taxon>Araneoidea</taxon>
        <taxon>Nephilidae</taxon>
        <taxon>Trichonephila</taxon>
        <taxon>Trichonephila inaurata</taxon>
    </lineage>
</organism>